<keyword evidence="2" id="KW-1185">Reference proteome</keyword>
<protein>
    <submittedName>
        <fullName evidence="1">Uncharacterized protein</fullName>
    </submittedName>
</protein>
<dbReference type="Proteomes" id="UP000324222">
    <property type="component" value="Unassembled WGS sequence"/>
</dbReference>
<reference evidence="1 2" key="1">
    <citation type="submission" date="2019-05" db="EMBL/GenBank/DDBJ databases">
        <title>Another draft genome of Portunus trituberculatus and its Hox gene families provides insights of decapod evolution.</title>
        <authorList>
            <person name="Jeong J.-H."/>
            <person name="Song I."/>
            <person name="Kim S."/>
            <person name="Choi T."/>
            <person name="Kim D."/>
            <person name="Ryu S."/>
            <person name="Kim W."/>
        </authorList>
    </citation>
    <scope>NUCLEOTIDE SEQUENCE [LARGE SCALE GENOMIC DNA]</scope>
    <source>
        <tissue evidence="1">Muscle</tissue>
    </source>
</reference>
<name>A0A5B7EPW4_PORTR</name>
<accession>A0A5B7EPW4</accession>
<sequence length="84" mass="9518">MFGTVHCGVDMRHSWRGWRGGCKTPEVRPACVSAVNISQIYIQTDSTLIVLRSKDCFTSSMNNFLKTRQASHLCPNNHCFRISN</sequence>
<dbReference type="AlphaFoldDB" id="A0A5B7EPW4"/>
<comment type="caution">
    <text evidence="1">The sequence shown here is derived from an EMBL/GenBank/DDBJ whole genome shotgun (WGS) entry which is preliminary data.</text>
</comment>
<gene>
    <name evidence="1" type="ORF">E2C01_028390</name>
</gene>
<evidence type="ECO:0000313" key="1">
    <source>
        <dbReference type="EMBL" id="MPC34983.1"/>
    </source>
</evidence>
<evidence type="ECO:0000313" key="2">
    <source>
        <dbReference type="Proteomes" id="UP000324222"/>
    </source>
</evidence>
<dbReference type="EMBL" id="VSRR010003173">
    <property type="protein sequence ID" value="MPC34983.1"/>
    <property type="molecule type" value="Genomic_DNA"/>
</dbReference>
<proteinExistence type="predicted"/>
<organism evidence="1 2">
    <name type="scientific">Portunus trituberculatus</name>
    <name type="common">Swimming crab</name>
    <name type="synonym">Neptunus trituberculatus</name>
    <dbReference type="NCBI Taxonomy" id="210409"/>
    <lineage>
        <taxon>Eukaryota</taxon>
        <taxon>Metazoa</taxon>
        <taxon>Ecdysozoa</taxon>
        <taxon>Arthropoda</taxon>
        <taxon>Crustacea</taxon>
        <taxon>Multicrustacea</taxon>
        <taxon>Malacostraca</taxon>
        <taxon>Eumalacostraca</taxon>
        <taxon>Eucarida</taxon>
        <taxon>Decapoda</taxon>
        <taxon>Pleocyemata</taxon>
        <taxon>Brachyura</taxon>
        <taxon>Eubrachyura</taxon>
        <taxon>Portunoidea</taxon>
        <taxon>Portunidae</taxon>
        <taxon>Portuninae</taxon>
        <taxon>Portunus</taxon>
    </lineage>
</organism>